<feature type="domain" description="DUF7769" evidence="1">
    <location>
        <begin position="122"/>
        <end position="173"/>
    </location>
</feature>
<evidence type="ECO:0000259" key="1">
    <source>
        <dbReference type="Pfam" id="PF24964"/>
    </source>
</evidence>
<dbReference type="EMBL" id="JAGKQM010000005">
    <property type="protein sequence ID" value="KAH0927447.1"/>
    <property type="molecule type" value="Genomic_DNA"/>
</dbReference>
<name>A0ABQ8DDI1_BRANA</name>
<evidence type="ECO:0000313" key="3">
    <source>
        <dbReference type="Proteomes" id="UP000824890"/>
    </source>
</evidence>
<protein>
    <recommendedName>
        <fullName evidence="1">DUF7769 domain-containing protein</fullName>
    </recommendedName>
</protein>
<dbReference type="InterPro" id="IPR056671">
    <property type="entry name" value="DUF7769"/>
</dbReference>
<gene>
    <name evidence="2" type="ORF">HID58_019703</name>
</gene>
<dbReference type="PANTHER" id="PTHR33889:SF1">
    <property type="entry name" value="OS03G0834800 PROTEIN"/>
    <property type="match status" value="1"/>
</dbReference>
<dbReference type="Proteomes" id="UP000824890">
    <property type="component" value="Unassembled WGS sequence"/>
</dbReference>
<comment type="caution">
    <text evidence="2">The sequence shown here is derived from an EMBL/GenBank/DDBJ whole genome shotgun (WGS) entry which is preliminary data.</text>
</comment>
<sequence length="181" mass="20988">MEEPEQNVDHLVEDLVEADYVIDLNSSPPMEEPEQNVNHLVEDLVEADYVIDLNSSQPMEEPEQNVDHLVEDPAPVEADNVIDLNSSPPMEEPEQNVDHLVEDPAPVEAENVIGLRKRRKKLTIRQKELIFYALRERSSYGKLRRNATKEISEMFSIHIRTAQKIWKEAKENPGHFSQWRK</sequence>
<organism evidence="2 3">
    <name type="scientific">Brassica napus</name>
    <name type="common">Rape</name>
    <dbReference type="NCBI Taxonomy" id="3708"/>
    <lineage>
        <taxon>Eukaryota</taxon>
        <taxon>Viridiplantae</taxon>
        <taxon>Streptophyta</taxon>
        <taxon>Embryophyta</taxon>
        <taxon>Tracheophyta</taxon>
        <taxon>Spermatophyta</taxon>
        <taxon>Magnoliopsida</taxon>
        <taxon>eudicotyledons</taxon>
        <taxon>Gunneridae</taxon>
        <taxon>Pentapetalae</taxon>
        <taxon>rosids</taxon>
        <taxon>malvids</taxon>
        <taxon>Brassicales</taxon>
        <taxon>Brassicaceae</taxon>
        <taxon>Brassiceae</taxon>
        <taxon>Brassica</taxon>
    </lineage>
</organism>
<evidence type="ECO:0000313" key="2">
    <source>
        <dbReference type="EMBL" id="KAH0927447.1"/>
    </source>
</evidence>
<keyword evidence="3" id="KW-1185">Reference proteome</keyword>
<dbReference type="Pfam" id="PF24964">
    <property type="entry name" value="DUF7769"/>
    <property type="match status" value="1"/>
</dbReference>
<proteinExistence type="predicted"/>
<reference evidence="2 3" key="1">
    <citation type="submission" date="2021-05" db="EMBL/GenBank/DDBJ databases">
        <title>Genome Assembly of Synthetic Allotetraploid Brassica napus Reveals Homoeologous Exchanges between Subgenomes.</title>
        <authorList>
            <person name="Davis J.T."/>
        </authorList>
    </citation>
    <scope>NUCLEOTIDE SEQUENCE [LARGE SCALE GENOMIC DNA]</scope>
    <source>
        <strain evidence="3">cv. Da-Ae</strain>
        <tissue evidence="2">Seedling</tissue>
    </source>
</reference>
<accession>A0ABQ8DDI1</accession>
<dbReference type="PANTHER" id="PTHR33889">
    <property type="entry name" value="OS04G0681850 PROTEIN"/>
    <property type="match status" value="1"/>
</dbReference>